<dbReference type="VEuPathDB" id="FungiDB:SAPIO_CDS10914"/>
<dbReference type="OMA" id="NFICMWG"/>
<sequence length="467" mass="51239">MVAPWGESPRRPINLPFANNCSATASYVSGLLLGKTSEPSFRDVSAFFTAMFPTRNLSNDTILEYHDYVWDSRVDRYDYGDALEPCRSQVCKAINLKVDNTGIGIGTIVSVGLEALLVLGYCVMAIALYTRTVPGEPKIPPASHFTALDRIIYAFYGTTRHFFICAIILCLGTSIGLITDGAYIMKQRDDDFFRPYGHQFLVACIAFFSLAATIPAYLWGSRRQWVDAPLLVVTWILSAVAIAFSAVGPRSYNDSFDRVCPDDFFPLSGTLPAAHGVGAWCPVLFALCIGCVLPFFRCGGRKMWANRVIRRAMRTLIVIYAVLGFIGAFAYLILLYVFIGKTTWIGDSKWDMGQGLALALWVPLLYELVHLMSVGIDKGLTASLPREFDAVREDDLDDDAEPVFIPGMAPGPRGDTRYEQPPAPGGAFGQSVGLVPQMPPAVVVPEKGSIAAQLREASTSQLTYRFA</sequence>
<dbReference type="EMBL" id="JOWA01000176">
    <property type="protein sequence ID" value="KEZ38862.1"/>
    <property type="molecule type" value="Genomic_DNA"/>
</dbReference>
<feature type="transmembrane region" description="Helical" evidence="1">
    <location>
        <begin position="230"/>
        <end position="248"/>
    </location>
</feature>
<comment type="caution">
    <text evidence="2">The sequence shown here is derived from an EMBL/GenBank/DDBJ whole genome shotgun (WGS) entry which is preliminary data.</text>
</comment>
<keyword evidence="1" id="KW-0812">Transmembrane</keyword>
<proteinExistence type="predicted"/>
<dbReference type="HOGENOM" id="CLU_644068_0_0_1"/>
<dbReference type="GeneID" id="27720158"/>
<accession>A0A084FUV0</accession>
<organism evidence="2 3">
    <name type="scientific">Pseudallescheria apiosperma</name>
    <name type="common">Scedosporium apiospermum</name>
    <dbReference type="NCBI Taxonomy" id="563466"/>
    <lineage>
        <taxon>Eukaryota</taxon>
        <taxon>Fungi</taxon>
        <taxon>Dikarya</taxon>
        <taxon>Ascomycota</taxon>
        <taxon>Pezizomycotina</taxon>
        <taxon>Sordariomycetes</taxon>
        <taxon>Hypocreomycetidae</taxon>
        <taxon>Microascales</taxon>
        <taxon>Microascaceae</taxon>
        <taxon>Scedosporium</taxon>
    </lineage>
</organism>
<feature type="transmembrane region" description="Helical" evidence="1">
    <location>
        <begin position="162"/>
        <end position="184"/>
    </location>
</feature>
<keyword evidence="1" id="KW-0472">Membrane</keyword>
<dbReference type="OrthoDB" id="4582561at2759"/>
<gene>
    <name evidence="2" type="ORF">SAPIO_CDS10914</name>
</gene>
<evidence type="ECO:0000313" key="2">
    <source>
        <dbReference type="EMBL" id="KEZ38862.1"/>
    </source>
</evidence>
<dbReference type="RefSeq" id="XP_016638661.1">
    <property type="nucleotide sequence ID" value="XM_016784447.1"/>
</dbReference>
<feature type="transmembrane region" description="Helical" evidence="1">
    <location>
        <begin position="277"/>
        <end position="296"/>
    </location>
</feature>
<keyword evidence="1" id="KW-1133">Transmembrane helix</keyword>
<evidence type="ECO:0000313" key="3">
    <source>
        <dbReference type="Proteomes" id="UP000028545"/>
    </source>
</evidence>
<reference evidence="2 3" key="1">
    <citation type="journal article" date="2014" name="Genome Announc.">
        <title>Draft genome sequence of the pathogenic fungus Scedosporium apiospermum.</title>
        <authorList>
            <person name="Vandeputte P."/>
            <person name="Ghamrawi S."/>
            <person name="Rechenmann M."/>
            <person name="Iltis A."/>
            <person name="Giraud S."/>
            <person name="Fleury M."/>
            <person name="Thornton C."/>
            <person name="Delhaes L."/>
            <person name="Meyer W."/>
            <person name="Papon N."/>
            <person name="Bouchara J.P."/>
        </authorList>
    </citation>
    <scope>NUCLEOTIDE SEQUENCE [LARGE SCALE GENOMIC DNA]</scope>
    <source>
        <strain evidence="2 3">IHEM 14462</strain>
    </source>
</reference>
<dbReference type="Proteomes" id="UP000028545">
    <property type="component" value="Unassembled WGS sequence"/>
</dbReference>
<name>A0A084FUV0_PSEDA</name>
<feature type="transmembrane region" description="Helical" evidence="1">
    <location>
        <begin position="103"/>
        <end position="129"/>
    </location>
</feature>
<evidence type="ECO:0000256" key="1">
    <source>
        <dbReference type="SAM" id="Phobius"/>
    </source>
</evidence>
<keyword evidence="3" id="KW-1185">Reference proteome</keyword>
<dbReference type="KEGG" id="sapo:SAPIO_CDS10914"/>
<protein>
    <submittedName>
        <fullName evidence="2">Uncharacterized protein</fullName>
    </submittedName>
</protein>
<feature type="transmembrane region" description="Helical" evidence="1">
    <location>
        <begin position="317"/>
        <end position="338"/>
    </location>
</feature>
<feature type="transmembrane region" description="Helical" evidence="1">
    <location>
        <begin position="358"/>
        <end position="376"/>
    </location>
</feature>
<feature type="transmembrane region" description="Helical" evidence="1">
    <location>
        <begin position="196"/>
        <end position="218"/>
    </location>
</feature>
<dbReference type="AlphaFoldDB" id="A0A084FUV0"/>